<dbReference type="Pfam" id="PF14273">
    <property type="entry name" value="DUF4360"/>
    <property type="match status" value="1"/>
</dbReference>
<dbReference type="EMBL" id="JACHMF010000001">
    <property type="protein sequence ID" value="MBB4693602.1"/>
    <property type="molecule type" value="Genomic_DNA"/>
</dbReference>
<protein>
    <recommendedName>
        <fullName evidence="4">DUF4360 domain-containing protein</fullName>
    </recommendedName>
</protein>
<keyword evidence="1" id="KW-0732">Signal</keyword>
<accession>A0A7W7CRZ7</accession>
<dbReference type="PANTHER" id="PTHR38847:SF1">
    <property type="entry name" value="PSEUDOURIDINE SYNTHASE RSUA_RLUA-LIKE DOMAIN-CONTAINING PROTEIN"/>
    <property type="match status" value="1"/>
</dbReference>
<evidence type="ECO:0000256" key="1">
    <source>
        <dbReference type="SAM" id="SignalP"/>
    </source>
</evidence>
<dbReference type="Proteomes" id="UP000542742">
    <property type="component" value="Unassembled WGS sequence"/>
</dbReference>
<reference evidence="2 3" key="1">
    <citation type="submission" date="2020-08" db="EMBL/GenBank/DDBJ databases">
        <title>Sequencing the genomes of 1000 actinobacteria strains.</title>
        <authorList>
            <person name="Klenk H.-P."/>
        </authorList>
    </citation>
    <scope>NUCLEOTIDE SEQUENCE [LARGE SCALE GENOMIC DNA]</scope>
    <source>
        <strain evidence="2 3">DSM 45518</strain>
    </source>
</reference>
<dbReference type="PANTHER" id="PTHR38847">
    <property type="match status" value="1"/>
</dbReference>
<feature type="signal peptide" evidence="1">
    <location>
        <begin position="1"/>
        <end position="24"/>
    </location>
</feature>
<evidence type="ECO:0000313" key="3">
    <source>
        <dbReference type="Proteomes" id="UP000542742"/>
    </source>
</evidence>
<evidence type="ECO:0008006" key="4">
    <source>
        <dbReference type="Google" id="ProtNLM"/>
    </source>
</evidence>
<proteinExistence type="predicted"/>
<dbReference type="InterPro" id="IPR025649">
    <property type="entry name" value="DUF4360"/>
</dbReference>
<comment type="caution">
    <text evidence="2">The sequence shown here is derived from an EMBL/GenBank/DDBJ whole genome shotgun (WGS) entry which is preliminary data.</text>
</comment>
<dbReference type="AlphaFoldDB" id="A0A7W7CRZ7"/>
<sequence>MFKALATGTALLAALAGAASPASASPAPTPRNQMTINVVAANGSGCPWRSAQVLPSRDNRSFTVTYSRFTAQVGVGAQPMDARKNCQLALDVRVPQGFTYAISRTDYRGFAHLERGAYASLSAFTYFQGESRTDLSRYTFSGPMDANWQRSRAVGIKALSFRPCGDQRYLNVNNELRVFGGSSKVRKTTSSLTMDSTDGRLDTVYHVSWKKC</sequence>
<feature type="chain" id="PRO_5031461673" description="DUF4360 domain-containing protein" evidence="1">
    <location>
        <begin position="25"/>
        <end position="212"/>
    </location>
</feature>
<gene>
    <name evidence="2" type="ORF">BKA14_003750</name>
</gene>
<keyword evidence="3" id="KW-1185">Reference proteome</keyword>
<name>A0A7W7CRZ7_9ACTN</name>
<organism evidence="2 3">
    <name type="scientific">Paractinoplanes abujensis</name>
    <dbReference type="NCBI Taxonomy" id="882441"/>
    <lineage>
        <taxon>Bacteria</taxon>
        <taxon>Bacillati</taxon>
        <taxon>Actinomycetota</taxon>
        <taxon>Actinomycetes</taxon>
        <taxon>Micromonosporales</taxon>
        <taxon>Micromonosporaceae</taxon>
        <taxon>Paractinoplanes</taxon>
    </lineage>
</organism>
<dbReference type="RefSeq" id="WP_184952195.1">
    <property type="nucleotide sequence ID" value="NZ_BOMC01000056.1"/>
</dbReference>
<evidence type="ECO:0000313" key="2">
    <source>
        <dbReference type="EMBL" id="MBB4693602.1"/>
    </source>
</evidence>